<comment type="caution">
    <text evidence="8">The sequence shown here is derived from an EMBL/GenBank/DDBJ whole genome shotgun (WGS) entry which is preliminary data.</text>
</comment>
<evidence type="ECO:0000256" key="6">
    <source>
        <dbReference type="ARBA" id="ARBA00023242"/>
    </source>
</evidence>
<keyword evidence="1" id="KW-0217">Developmental protein</keyword>
<dbReference type="EMBL" id="JBAMMX010000023">
    <property type="protein sequence ID" value="KAK6917639.1"/>
    <property type="molecule type" value="Genomic_DNA"/>
</dbReference>
<evidence type="ECO:0000313" key="8">
    <source>
        <dbReference type="EMBL" id="KAK6917639.1"/>
    </source>
</evidence>
<dbReference type="GO" id="GO:0003700">
    <property type="term" value="F:DNA-binding transcription factor activity"/>
    <property type="evidence" value="ECO:0007669"/>
    <property type="project" value="InterPro"/>
</dbReference>
<dbReference type="GO" id="GO:0050793">
    <property type="term" value="P:regulation of developmental process"/>
    <property type="evidence" value="ECO:0007669"/>
    <property type="project" value="InterPro"/>
</dbReference>
<dbReference type="AlphaFoldDB" id="A0AAN8YWH3"/>
<reference evidence="8 9" key="1">
    <citation type="submission" date="2023-12" db="EMBL/GenBank/DDBJ databases">
        <title>A high-quality genome assembly for Dillenia turbinata (Dilleniales).</title>
        <authorList>
            <person name="Chanderbali A."/>
        </authorList>
    </citation>
    <scope>NUCLEOTIDE SEQUENCE [LARGE SCALE GENOMIC DNA]</scope>
    <source>
        <strain evidence="8">LSX21</strain>
        <tissue evidence="8">Leaf</tissue>
    </source>
</reference>
<dbReference type="Proteomes" id="UP001370490">
    <property type="component" value="Unassembled WGS sequence"/>
</dbReference>
<keyword evidence="9" id="KW-1185">Reference proteome</keyword>
<comment type="similarity">
    <text evidence="7">Belongs to the WUS homeobox family.</text>
</comment>
<keyword evidence="5" id="KW-0804">Transcription</keyword>
<dbReference type="GO" id="GO:0003677">
    <property type="term" value="F:DNA binding"/>
    <property type="evidence" value="ECO:0007669"/>
    <property type="project" value="UniProtKB-KW"/>
</dbReference>
<evidence type="ECO:0000256" key="4">
    <source>
        <dbReference type="ARBA" id="ARBA00023155"/>
    </source>
</evidence>
<gene>
    <name evidence="8" type="ORF">RJ641_018390</name>
</gene>
<dbReference type="InterPro" id="IPR044557">
    <property type="entry name" value="WOX8/9-like"/>
</dbReference>
<keyword evidence="4" id="KW-0371">Homeobox</keyword>
<name>A0AAN8YWH3_9MAGN</name>
<dbReference type="PANTHER" id="PTHR47288:SF1">
    <property type="entry name" value="WUSCHEL-RELATED HOMEOBOX 9"/>
    <property type="match status" value="1"/>
</dbReference>
<evidence type="ECO:0000256" key="5">
    <source>
        <dbReference type="ARBA" id="ARBA00023163"/>
    </source>
</evidence>
<proteinExistence type="inferred from homology"/>
<accession>A0AAN8YWH3</accession>
<evidence type="ECO:0000256" key="3">
    <source>
        <dbReference type="ARBA" id="ARBA00023125"/>
    </source>
</evidence>
<sequence length="87" mass="9165">MIVCGAGVGETPSVPAKSTVFINGAAFEVSVEPFNVREACGDDAVLIHSSGQPVYGSLLNPYGVWTGKMAFDELMQLLLGEEKAALY</sequence>
<evidence type="ECO:0000256" key="2">
    <source>
        <dbReference type="ARBA" id="ARBA00023015"/>
    </source>
</evidence>
<keyword evidence="6" id="KW-0539">Nucleus</keyword>
<evidence type="ECO:0000256" key="1">
    <source>
        <dbReference type="ARBA" id="ARBA00022473"/>
    </source>
</evidence>
<protein>
    <submittedName>
        <fullName evidence="8">Uncharacterized protein</fullName>
    </submittedName>
</protein>
<evidence type="ECO:0000313" key="9">
    <source>
        <dbReference type="Proteomes" id="UP001370490"/>
    </source>
</evidence>
<organism evidence="8 9">
    <name type="scientific">Dillenia turbinata</name>
    <dbReference type="NCBI Taxonomy" id="194707"/>
    <lineage>
        <taxon>Eukaryota</taxon>
        <taxon>Viridiplantae</taxon>
        <taxon>Streptophyta</taxon>
        <taxon>Embryophyta</taxon>
        <taxon>Tracheophyta</taxon>
        <taxon>Spermatophyta</taxon>
        <taxon>Magnoliopsida</taxon>
        <taxon>eudicotyledons</taxon>
        <taxon>Gunneridae</taxon>
        <taxon>Pentapetalae</taxon>
        <taxon>Dilleniales</taxon>
        <taxon>Dilleniaceae</taxon>
        <taxon>Dillenia</taxon>
    </lineage>
</organism>
<keyword evidence="3" id="KW-0238">DNA-binding</keyword>
<evidence type="ECO:0000256" key="7">
    <source>
        <dbReference type="ARBA" id="ARBA00024040"/>
    </source>
</evidence>
<keyword evidence="2" id="KW-0805">Transcription regulation</keyword>
<dbReference type="PANTHER" id="PTHR47288">
    <property type="entry name" value="WUSCHEL-RELATED HOMEOBOX 9"/>
    <property type="match status" value="1"/>
</dbReference>